<keyword evidence="2" id="KW-1133">Transmembrane helix</keyword>
<feature type="domain" description="HTH araC/xylS-type" evidence="3">
    <location>
        <begin position="241"/>
        <end position="339"/>
    </location>
</feature>
<dbReference type="GO" id="GO:0003700">
    <property type="term" value="F:DNA-binding transcription factor activity"/>
    <property type="evidence" value="ECO:0007669"/>
    <property type="project" value="InterPro"/>
</dbReference>
<dbReference type="Pfam" id="PF12833">
    <property type="entry name" value="HTH_18"/>
    <property type="match status" value="1"/>
</dbReference>
<proteinExistence type="predicted"/>
<protein>
    <submittedName>
        <fullName evidence="4">AraC family transcriptional regulator</fullName>
    </submittedName>
</protein>
<dbReference type="KEGG" id="vos:KNV97_03860"/>
<dbReference type="AlphaFoldDB" id="A0A975U5I1"/>
<feature type="transmembrane region" description="Helical" evidence="2">
    <location>
        <begin position="150"/>
        <end position="171"/>
    </location>
</feature>
<evidence type="ECO:0000256" key="2">
    <source>
        <dbReference type="SAM" id="Phobius"/>
    </source>
</evidence>
<keyword evidence="5" id="KW-1185">Reference proteome</keyword>
<dbReference type="EMBL" id="CP076642">
    <property type="protein sequence ID" value="QXO15564.1"/>
    <property type="molecule type" value="Genomic_DNA"/>
</dbReference>
<dbReference type="SMART" id="SM00342">
    <property type="entry name" value="HTH_ARAC"/>
    <property type="match status" value="1"/>
</dbReference>
<dbReference type="PROSITE" id="PS01124">
    <property type="entry name" value="HTH_ARAC_FAMILY_2"/>
    <property type="match status" value="1"/>
</dbReference>
<keyword evidence="2" id="KW-0472">Membrane</keyword>
<feature type="transmembrane region" description="Helical" evidence="2">
    <location>
        <begin position="88"/>
        <end position="106"/>
    </location>
</feature>
<dbReference type="PANTHER" id="PTHR43280">
    <property type="entry name" value="ARAC-FAMILY TRANSCRIPTIONAL REGULATOR"/>
    <property type="match status" value="1"/>
</dbReference>
<dbReference type="InterPro" id="IPR018060">
    <property type="entry name" value="HTH_AraC"/>
</dbReference>
<evidence type="ECO:0000313" key="4">
    <source>
        <dbReference type="EMBL" id="QXO15564.1"/>
    </source>
</evidence>
<reference evidence="4" key="1">
    <citation type="submission" date="2021-06" db="EMBL/GenBank/DDBJ databases">
        <title>Vibrio nov. sp., novel gut bacterium isolated from Yellow Sea oyster.</title>
        <authorList>
            <person name="Muhammad N."/>
            <person name="Nguyen T.H."/>
            <person name="Lee Y.-J."/>
            <person name="Ko J."/>
            <person name="Kim S.-G."/>
        </authorList>
    </citation>
    <scope>NUCLEOTIDE SEQUENCE</scope>
    <source>
        <strain evidence="4">OG9-811</strain>
    </source>
</reference>
<keyword evidence="2" id="KW-0812">Transmembrane</keyword>
<name>A0A975U5I1_9VIBR</name>
<dbReference type="Proteomes" id="UP000694232">
    <property type="component" value="Chromosome 2"/>
</dbReference>
<organism evidence="4 5">
    <name type="scientific">Vibrio ostreae</name>
    <dbReference type="NCBI Taxonomy" id="2841925"/>
    <lineage>
        <taxon>Bacteria</taxon>
        <taxon>Pseudomonadati</taxon>
        <taxon>Pseudomonadota</taxon>
        <taxon>Gammaproteobacteria</taxon>
        <taxon>Vibrionales</taxon>
        <taxon>Vibrionaceae</taxon>
        <taxon>Vibrio</taxon>
    </lineage>
</organism>
<feature type="transmembrane region" description="Helical" evidence="2">
    <location>
        <begin position="58"/>
        <end position="76"/>
    </location>
</feature>
<evidence type="ECO:0000313" key="5">
    <source>
        <dbReference type="Proteomes" id="UP000694232"/>
    </source>
</evidence>
<dbReference type="GO" id="GO:0043565">
    <property type="term" value="F:sequence-specific DNA binding"/>
    <property type="evidence" value="ECO:0007669"/>
    <property type="project" value="InterPro"/>
</dbReference>
<feature type="transmembrane region" description="Helical" evidence="2">
    <location>
        <begin position="6"/>
        <end position="23"/>
    </location>
</feature>
<dbReference type="PANTHER" id="PTHR43280:SF29">
    <property type="entry name" value="ARAC-FAMILY TRANSCRIPTIONAL REGULATOR"/>
    <property type="match status" value="1"/>
</dbReference>
<dbReference type="RefSeq" id="WP_218561571.1">
    <property type="nucleotide sequence ID" value="NZ_CP076642.1"/>
</dbReference>
<accession>A0A975U5I1</accession>
<feature type="transmembrane region" description="Helical" evidence="2">
    <location>
        <begin position="177"/>
        <end position="199"/>
    </location>
</feature>
<keyword evidence="1" id="KW-0238">DNA-binding</keyword>
<gene>
    <name evidence="4" type="ORF">KNV97_03860</name>
</gene>
<feature type="transmembrane region" description="Helical" evidence="2">
    <location>
        <begin position="112"/>
        <end position="129"/>
    </location>
</feature>
<evidence type="ECO:0000256" key="1">
    <source>
        <dbReference type="ARBA" id="ARBA00023125"/>
    </source>
</evidence>
<evidence type="ECO:0000259" key="3">
    <source>
        <dbReference type="PROSITE" id="PS01124"/>
    </source>
</evidence>
<sequence length="343" mass="38230">MIAIPLPFVVSMLLMLLAVILWCKPENDSKPASGFSALCAVTTAVVGMRWSLDLTLLRLLQPILASLVPMTAWYCFQRAHQTGRLSLLHWSGPMCITFAVFSYPYWHAPLDLMLTLLYIGYGIRLLYSSRAEAQQVRVSDLDKVRYAEQLAGCILLFSACIDGALSIDFSFNSGRYAMYILAIGYSVLLPLLALSVILVSRSTLSDELNSRSQAETAPVATVKTTSAMATSDAQAIVLKLNDLMHTQQAYLDPDLTLDRLARKLTIPAKQISAAVNQIHGRNISKLLNEYRIEHAKQYLVNSDESITQVYLRSGFQTKSNFNREFSRVTGQTPSAYRRTMQAE</sequence>